<organism evidence="1 2">
    <name type="scientific">Gigaspora margarita</name>
    <dbReference type="NCBI Taxonomy" id="4874"/>
    <lineage>
        <taxon>Eukaryota</taxon>
        <taxon>Fungi</taxon>
        <taxon>Fungi incertae sedis</taxon>
        <taxon>Mucoromycota</taxon>
        <taxon>Glomeromycotina</taxon>
        <taxon>Glomeromycetes</taxon>
        <taxon>Diversisporales</taxon>
        <taxon>Gigasporaceae</taxon>
        <taxon>Gigaspora</taxon>
    </lineage>
</organism>
<evidence type="ECO:0000313" key="2">
    <source>
        <dbReference type="Proteomes" id="UP000789901"/>
    </source>
</evidence>
<accession>A0ABN7V7G4</accession>
<gene>
    <name evidence="1" type="ORF">GMARGA_LOCUS15299</name>
</gene>
<proteinExistence type="predicted"/>
<dbReference type="EMBL" id="CAJVQB010010476">
    <property type="protein sequence ID" value="CAG8740193.1"/>
    <property type="molecule type" value="Genomic_DNA"/>
</dbReference>
<comment type="caution">
    <text evidence="1">The sequence shown here is derived from an EMBL/GenBank/DDBJ whole genome shotgun (WGS) entry which is preliminary data.</text>
</comment>
<dbReference type="Proteomes" id="UP000789901">
    <property type="component" value="Unassembled WGS sequence"/>
</dbReference>
<evidence type="ECO:0000313" key="1">
    <source>
        <dbReference type="EMBL" id="CAG8740193.1"/>
    </source>
</evidence>
<protein>
    <submittedName>
        <fullName evidence="1">38814_t:CDS:1</fullName>
    </submittedName>
</protein>
<keyword evidence="2" id="KW-1185">Reference proteome</keyword>
<reference evidence="1 2" key="1">
    <citation type="submission" date="2021-06" db="EMBL/GenBank/DDBJ databases">
        <authorList>
            <person name="Kallberg Y."/>
            <person name="Tangrot J."/>
            <person name="Rosling A."/>
        </authorList>
    </citation>
    <scope>NUCLEOTIDE SEQUENCE [LARGE SCALE GENOMIC DNA]</scope>
    <source>
        <strain evidence="1 2">120-4 pot B 10/14</strain>
    </source>
</reference>
<name>A0ABN7V7G4_GIGMA</name>
<sequence length="253" mass="29233">MINSNKQDKNLSTIQQKQLDYFGITSNIIQENRTQHLNQNSAKRTRNENVESNIAEILQQLDGLSGQSLLKKILEDQSYTLYNDNKHVYCHSCQKPITLHRFNDGTRLKEHIITLMHLEKSQKVESKKMRTTFLTTFYSNNTPKVMDLTDKELNNFAAVTVDNSTPTVIDLTKSDKELAAIIVDNNNQVSKIEQHVNYAIFAKYGTSILNEKSQVQYTIFRNNDLYDGSDRVEGYFKSTKCLGHCSRKWCYEC</sequence>
<feature type="non-terminal residue" evidence="1">
    <location>
        <position position="253"/>
    </location>
</feature>